<evidence type="ECO:0000256" key="1">
    <source>
        <dbReference type="PROSITE-ProRule" id="PRU00175"/>
    </source>
</evidence>
<dbReference type="SUPFAM" id="SSF57850">
    <property type="entry name" value="RING/U-box"/>
    <property type="match status" value="1"/>
</dbReference>
<dbReference type="PROSITE" id="PS50089">
    <property type="entry name" value="ZF_RING_2"/>
    <property type="match status" value="1"/>
</dbReference>
<evidence type="ECO:0000313" key="4">
    <source>
        <dbReference type="Proteomes" id="UP000054342"/>
    </source>
</evidence>
<keyword evidence="4" id="KW-1185">Reference proteome</keyword>
<dbReference type="RefSeq" id="XP_013319068.1">
    <property type="nucleotide sequence ID" value="XM_013463614.1"/>
</dbReference>
<dbReference type="InterPro" id="IPR013083">
    <property type="entry name" value="Znf_RING/FYVE/PHD"/>
</dbReference>
<evidence type="ECO:0000259" key="2">
    <source>
        <dbReference type="PROSITE" id="PS50089"/>
    </source>
</evidence>
<keyword evidence="1" id="KW-0479">Metal-binding</keyword>
<dbReference type="OrthoDB" id="442921at2759"/>
<organism evidence="3 4">
    <name type="scientific">Exophiala xenobiotica</name>
    <dbReference type="NCBI Taxonomy" id="348802"/>
    <lineage>
        <taxon>Eukaryota</taxon>
        <taxon>Fungi</taxon>
        <taxon>Dikarya</taxon>
        <taxon>Ascomycota</taxon>
        <taxon>Pezizomycotina</taxon>
        <taxon>Eurotiomycetes</taxon>
        <taxon>Chaetothyriomycetidae</taxon>
        <taxon>Chaetothyriales</taxon>
        <taxon>Herpotrichiellaceae</taxon>
        <taxon>Exophiala</taxon>
    </lineage>
</organism>
<dbReference type="InterPro" id="IPR029071">
    <property type="entry name" value="Ubiquitin-like_domsf"/>
</dbReference>
<feature type="domain" description="RING-type" evidence="2">
    <location>
        <begin position="272"/>
        <end position="328"/>
    </location>
</feature>
<dbReference type="GeneID" id="25324904"/>
<dbReference type="Gene3D" id="3.30.40.10">
    <property type="entry name" value="Zinc/RING finger domain, C3HC4 (zinc finger)"/>
    <property type="match status" value="1"/>
</dbReference>
<dbReference type="HOGENOM" id="CLU_700261_0_0_1"/>
<name>A0A0D2FEI0_9EURO</name>
<dbReference type="GO" id="GO:0008270">
    <property type="term" value="F:zinc ion binding"/>
    <property type="evidence" value="ECO:0007669"/>
    <property type="project" value="UniProtKB-KW"/>
</dbReference>
<keyword evidence="1" id="KW-0862">Zinc</keyword>
<sequence>MAPMAPESRAGAASLQLRVVDGEQEYFIWVQKTWKMNKVMAAFWVGSCKRPHPALFTFRGQKIRARQTPEMLGMTDGDAIQFKATGRNPKALLLEDLTTLTGCCEQINNGLKEILELSSRRFQESWNGTSCHFFLSRAEVELEARTILLQGLCAGNMEKLFGRGASASLASIQAELTGYLAEASKLDGVLCKAAFADCATNHGKDAVDFFLGKMCILGVENMNTLRKSVGGLHNAHLWPEFQTHIEAEIPANHNQQDMDGNDVSMSDEEDVCAICYDPVGKAEQATNVESKVAACCKKPFHIRCLAEWYAHSVCGCPRHHDGACPRCRAVVDADKMLQIYNMALTTIGEAQAKTPGYGDLSCWVLSWIKTVVKMSNKDAEVVMTGGDGITIEFVPERRGSI</sequence>
<reference evidence="3 4" key="1">
    <citation type="submission" date="2015-01" db="EMBL/GenBank/DDBJ databases">
        <title>The Genome Sequence of Exophiala xenobiotica CBS118157.</title>
        <authorList>
            <consortium name="The Broad Institute Genomics Platform"/>
            <person name="Cuomo C."/>
            <person name="de Hoog S."/>
            <person name="Gorbushina A."/>
            <person name="Stielow B."/>
            <person name="Teixiera M."/>
            <person name="Abouelleil A."/>
            <person name="Chapman S.B."/>
            <person name="Priest M."/>
            <person name="Young S.K."/>
            <person name="Wortman J."/>
            <person name="Nusbaum C."/>
            <person name="Birren B."/>
        </authorList>
    </citation>
    <scope>NUCLEOTIDE SEQUENCE [LARGE SCALE GENOMIC DNA]</scope>
    <source>
        <strain evidence="3 4">CBS 118157</strain>
    </source>
</reference>
<dbReference type="EMBL" id="KN847318">
    <property type="protein sequence ID" value="KIW58484.1"/>
    <property type="molecule type" value="Genomic_DNA"/>
</dbReference>
<dbReference type="InterPro" id="IPR001841">
    <property type="entry name" value="Znf_RING"/>
</dbReference>
<protein>
    <recommendedName>
        <fullName evidence="2">RING-type domain-containing protein</fullName>
    </recommendedName>
</protein>
<accession>A0A0D2FEI0</accession>
<dbReference type="SUPFAM" id="SSF54236">
    <property type="entry name" value="Ubiquitin-like"/>
    <property type="match status" value="1"/>
</dbReference>
<gene>
    <name evidence="3" type="ORF">PV05_02996</name>
</gene>
<keyword evidence="1" id="KW-0863">Zinc-finger</keyword>
<dbReference type="AlphaFoldDB" id="A0A0D2FEI0"/>
<proteinExistence type="predicted"/>
<evidence type="ECO:0000313" key="3">
    <source>
        <dbReference type="EMBL" id="KIW58484.1"/>
    </source>
</evidence>
<dbReference type="Gene3D" id="3.10.20.90">
    <property type="entry name" value="Phosphatidylinositol 3-kinase Catalytic Subunit, Chain A, domain 1"/>
    <property type="match status" value="1"/>
</dbReference>
<dbReference type="Proteomes" id="UP000054342">
    <property type="component" value="Unassembled WGS sequence"/>
</dbReference>